<dbReference type="Proteomes" id="UP000261580">
    <property type="component" value="Unassembled WGS sequence"/>
</dbReference>
<proteinExistence type="predicted"/>
<dbReference type="Ensembl" id="ENSNBRT00000025369.1">
    <property type="protein sequence ID" value="ENSNBRP00000024722.1"/>
    <property type="gene ID" value="ENSNBRG00000018903.1"/>
</dbReference>
<keyword evidence="1" id="KW-1015">Disulfide bond</keyword>
<dbReference type="InterPro" id="IPR000742">
    <property type="entry name" value="EGF"/>
</dbReference>
<protein>
    <recommendedName>
        <fullName evidence="3">EGF-like domain-containing protein</fullName>
    </recommendedName>
</protein>
<evidence type="ECO:0000313" key="5">
    <source>
        <dbReference type="Proteomes" id="UP000261580"/>
    </source>
</evidence>
<dbReference type="AlphaFoldDB" id="A0A3Q4I3F2"/>
<dbReference type="PROSITE" id="PS50026">
    <property type="entry name" value="EGF_3"/>
    <property type="match status" value="1"/>
</dbReference>
<dbReference type="GeneTree" id="ENSGT00940000177148"/>
<dbReference type="InterPro" id="IPR039051">
    <property type="entry name" value="SE-CTX-like"/>
</dbReference>
<dbReference type="PANTHER" id="PTHR40472">
    <property type="entry name" value="RICIN B-TYPE LECTIN DOMAIN-CONTAINING PROTEIN"/>
    <property type="match status" value="1"/>
</dbReference>
<comment type="caution">
    <text evidence="1">Lacks conserved residue(s) required for the propagation of feature annotation.</text>
</comment>
<feature type="chain" id="PRO_5018638859" description="EGF-like domain-containing protein" evidence="2">
    <location>
        <begin position="23"/>
        <end position="555"/>
    </location>
</feature>
<feature type="disulfide bond" evidence="1">
    <location>
        <begin position="513"/>
        <end position="522"/>
    </location>
</feature>
<evidence type="ECO:0000313" key="4">
    <source>
        <dbReference type="Ensembl" id="ENSNBRP00000024722.1"/>
    </source>
</evidence>
<dbReference type="OMA" id="HVKCHEK"/>
<feature type="signal peptide" evidence="2">
    <location>
        <begin position="1"/>
        <end position="22"/>
    </location>
</feature>
<feature type="domain" description="EGF-like" evidence="3">
    <location>
        <begin position="482"/>
        <end position="523"/>
    </location>
</feature>
<reference evidence="4" key="2">
    <citation type="submission" date="2025-09" db="UniProtKB">
        <authorList>
            <consortium name="Ensembl"/>
        </authorList>
    </citation>
    <scope>IDENTIFICATION</scope>
</reference>
<evidence type="ECO:0000256" key="2">
    <source>
        <dbReference type="SAM" id="SignalP"/>
    </source>
</evidence>
<organism evidence="4 5">
    <name type="scientific">Neolamprologus brichardi</name>
    <name type="common">Fairy cichlid</name>
    <name type="synonym">Lamprologus brichardi</name>
    <dbReference type="NCBI Taxonomy" id="32507"/>
    <lineage>
        <taxon>Eukaryota</taxon>
        <taxon>Metazoa</taxon>
        <taxon>Chordata</taxon>
        <taxon>Craniata</taxon>
        <taxon>Vertebrata</taxon>
        <taxon>Euteleostomi</taxon>
        <taxon>Actinopterygii</taxon>
        <taxon>Neopterygii</taxon>
        <taxon>Teleostei</taxon>
        <taxon>Neoteleostei</taxon>
        <taxon>Acanthomorphata</taxon>
        <taxon>Ovalentaria</taxon>
        <taxon>Cichlomorphae</taxon>
        <taxon>Cichliformes</taxon>
        <taxon>Cichlidae</taxon>
        <taxon>African cichlids</taxon>
        <taxon>Pseudocrenilabrinae</taxon>
        <taxon>Lamprologini</taxon>
        <taxon>Neolamprologus</taxon>
    </lineage>
</organism>
<name>A0A3Q4I3F2_NEOBR</name>
<sequence>MASVGPLLLMSYILISTVTISTSEIQSAHENAFLKKLKENKEKLTSALASGLKKTEDIKNVGGTCQTLIKDIGELMKGLSDDSSDIFKVAQSMVNVVPVVGSVFSLIMTLVIVIDNHANDKSLLKDIKEEFDRLDAKLDQYHMEQKWNIWAAGVYHKPELDIRLAWTEYKTLLGSLAGAKDDVEKKKHKQSFIEAYSKYEKAPREMGELLKKTGKSFINNLGDELAEHVKCHEKEILEYTFLILTLIIKGNMMNEYYYTLKDIESKARDDEMMNNVYEAMTAMFDIQKRCIANSMTYVLQDVKPLIDKSEKRDILAKEVWSFLQETYDRYDWMVVAFITKNSNHKIFKTLNKHVLTGFHNVSTQRITVAVARQVKGTHSKAQEVSKAIESCFRQKVPCYKVAETLSACAQEVKGIPGIPVSKTYTAVHAYTDKDNPHQSIEAQEANPPPKKPSAQTPYIYTGDCAGSGKFVVLIKSDKEMTEKDPCSKMDCGEKKRRGTCIPIEDMSLAMCQCNYRHYGQYCENDIDDYRKKLETEAATYRNIIIVKDSRVKNRK</sequence>
<keyword evidence="2" id="KW-0732">Signal</keyword>
<keyword evidence="1" id="KW-0245">EGF-like domain</keyword>
<dbReference type="PROSITE" id="PS00022">
    <property type="entry name" value="EGF_1"/>
    <property type="match status" value="1"/>
</dbReference>
<dbReference type="PANTHER" id="PTHR40472:SF6">
    <property type="entry name" value="RICIN B-TYPE LECTIN DOMAIN-CONTAINING PROTEIN"/>
    <property type="match status" value="1"/>
</dbReference>
<evidence type="ECO:0000256" key="1">
    <source>
        <dbReference type="PROSITE-ProRule" id="PRU00076"/>
    </source>
</evidence>
<accession>A0A3Q4I3F2</accession>
<reference evidence="4" key="1">
    <citation type="submission" date="2025-08" db="UniProtKB">
        <authorList>
            <consortium name="Ensembl"/>
        </authorList>
    </citation>
    <scope>IDENTIFICATION</scope>
</reference>
<keyword evidence="5" id="KW-1185">Reference proteome</keyword>
<evidence type="ECO:0000259" key="3">
    <source>
        <dbReference type="PROSITE" id="PS50026"/>
    </source>
</evidence>